<feature type="transmembrane region" description="Helical" evidence="1">
    <location>
        <begin position="70"/>
        <end position="86"/>
    </location>
</feature>
<organism evidence="3 4">
    <name type="scientific">Oleispira antarctica</name>
    <dbReference type="NCBI Taxonomy" id="188908"/>
    <lineage>
        <taxon>Bacteria</taxon>
        <taxon>Pseudomonadati</taxon>
        <taxon>Pseudomonadota</taxon>
        <taxon>Gammaproteobacteria</taxon>
        <taxon>Oceanospirillales</taxon>
        <taxon>Oceanospirillaceae</taxon>
        <taxon>Oleispira</taxon>
    </lineage>
</organism>
<feature type="transmembrane region" description="Helical" evidence="1">
    <location>
        <begin position="98"/>
        <end position="117"/>
    </location>
</feature>
<feature type="domain" description="Phosphatidic acid phosphatase type 2/haloperoxidase" evidence="2">
    <location>
        <begin position="99"/>
        <end position="222"/>
    </location>
</feature>
<dbReference type="Gene3D" id="1.20.144.10">
    <property type="entry name" value="Phosphatidic acid phosphatase type 2/haloperoxidase"/>
    <property type="match status" value="1"/>
</dbReference>
<sequence length="246" mass="27806">MTLLKAWLKTFLKTQFDVVSFIVLAAIFLLWPEIDLWISGLFYNPEQGFIYRDNAVVLSVYELFRHVPKFLLPLLLIITGLSFVKGRFGLGTDQRKPWVFLTLALLIGPGILVHLVAKENWDRPRPRSVQEFGGHMDFIPAFIPAAMIADQPGSNKSFLSGHAAMGFYMMVLAWIFRRKSWLYAGLAMGFVVSFGRLLQGGHFASDLIFAGYLCYFSYRLLSYWILGYSRILPDSGSSSDLGGKKA</sequence>
<feature type="transmembrane region" description="Helical" evidence="1">
    <location>
        <begin position="157"/>
        <end position="176"/>
    </location>
</feature>
<reference evidence="4" key="1">
    <citation type="journal article" date="2017" name="Proc. Natl. Acad. Sci. U.S.A.">
        <title>Simulation of Deepwater Horizon oil plume reveals substrate specialization within a complex community of hydrocarbon degraders.</title>
        <authorList>
            <person name="Hu P."/>
            <person name="Dubinsky E.A."/>
            <person name="Probst A.J."/>
            <person name="Wang J."/>
            <person name="Sieber C.M.K."/>
            <person name="Tom L.M."/>
            <person name="Gardinali P."/>
            <person name="Banfield J.F."/>
            <person name="Atlas R.M."/>
            <person name="Andersen G.L."/>
        </authorList>
    </citation>
    <scope>NUCLEOTIDE SEQUENCE [LARGE SCALE GENOMIC DNA]</scope>
</reference>
<accession>A0A1Y5HWP8</accession>
<dbReference type="AlphaFoldDB" id="A0A1Y5HWP8"/>
<proteinExistence type="predicted"/>
<evidence type="ECO:0000313" key="3">
    <source>
        <dbReference type="EMBL" id="OUS40324.1"/>
    </source>
</evidence>
<feature type="transmembrane region" description="Helical" evidence="1">
    <location>
        <begin position="207"/>
        <end position="226"/>
    </location>
</feature>
<dbReference type="CDD" id="cd03396">
    <property type="entry name" value="PAP2_like_6"/>
    <property type="match status" value="1"/>
</dbReference>
<keyword evidence="1" id="KW-0812">Transmembrane</keyword>
<dbReference type="Proteomes" id="UP000227088">
    <property type="component" value="Unassembled WGS sequence"/>
</dbReference>
<keyword evidence="1" id="KW-1133">Transmembrane helix</keyword>
<dbReference type="EMBL" id="MABE01000368">
    <property type="protein sequence ID" value="OUS40324.1"/>
    <property type="molecule type" value="Genomic_DNA"/>
</dbReference>
<evidence type="ECO:0000313" key="4">
    <source>
        <dbReference type="Proteomes" id="UP000227088"/>
    </source>
</evidence>
<dbReference type="InterPro" id="IPR000326">
    <property type="entry name" value="PAP2/HPO"/>
</dbReference>
<dbReference type="InterPro" id="IPR036938">
    <property type="entry name" value="PAP2/HPO_sf"/>
</dbReference>
<comment type="caution">
    <text evidence="3">The sequence shown here is derived from an EMBL/GenBank/DDBJ whole genome shotgun (WGS) entry which is preliminary data.</text>
</comment>
<keyword evidence="1" id="KW-0472">Membrane</keyword>
<dbReference type="Pfam" id="PF01569">
    <property type="entry name" value="PAP2"/>
    <property type="match status" value="1"/>
</dbReference>
<dbReference type="SMART" id="SM00014">
    <property type="entry name" value="acidPPc"/>
    <property type="match status" value="1"/>
</dbReference>
<feature type="transmembrane region" description="Helical" evidence="1">
    <location>
        <begin position="181"/>
        <end position="201"/>
    </location>
</feature>
<evidence type="ECO:0000259" key="2">
    <source>
        <dbReference type="SMART" id="SM00014"/>
    </source>
</evidence>
<protein>
    <recommendedName>
        <fullName evidence="2">Phosphatidic acid phosphatase type 2/haloperoxidase domain-containing protein</fullName>
    </recommendedName>
</protein>
<name>A0A1Y5HWP8_OLEAN</name>
<gene>
    <name evidence="3" type="ORF">A9R00_06570</name>
</gene>
<evidence type="ECO:0000256" key="1">
    <source>
        <dbReference type="SAM" id="Phobius"/>
    </source>
</evidence>
<dbReference type="SUPFAM" id="SSF48317">
    <property type="entry name" value="Acid phosphatase/Vanadium-dependent haloperoxidase"/>
    <property type="match status" value="1"/>
</dbReference>